<evidence type="ECO:0000259" key="9">
    <source>
        <dbReference type="Pfam" id="PF02223"/>
    </source>
</evidence>
<keyword evidence="3 8" id="KW-0545">Nucleotide biosynthesis</keyword>
<keyword evidence="2 8" id="KW-0808">Transferase</keyword>
<dbReference type="Pfam" id="PF02223">
    <property type="entry name" value="Thymidylate_kin"/>
    <property type="match status" value="1"/>
</dbReference>
<protein>
    <recommendedName>
        <fullName evidence="8">Thymidylate kinase</fullName>
        <ecNumber evidence="8">2.7.4.9</ecNumber>
    </recommendedName>
    <alternativeName>
        <fullName evidence="8">dTMP kinase</fullName>
    </alternativeName>
</protein>
<evidence type="ECO:0000313" key="10">
    <source>
        <dbReference type="EMBL" id="ONN27218.1"/>
    </source>
</evidence>
<dbReference type="RefSeq" id="WP_077198335.1">
    <property type="nucleotide sequence ID" value="NZ_LBFC01000018.1"/>
</dbReference>
<keyword evidence="6 8" id="KW-0067">ATP-binding</keyword>
<keyword evidence="5 8" id="KW-0418">Kinase</keyword>
<evidence type="ECO:0000313" key="11">
    <source>
        <dbReference type="Proteomes" id="UP000242616"/>
    </source>
</evidence>
<feature type="domain" description="Thymidylate kinase-like" evidence="9">
    <location>
        <begin position="5"/>
        <end position="184"/>
    </location>
</feature>
<dbReference type="PANTHER" id="PTHR10344">
    <property type="entry name" value="THYMIDYLATE KINASE"/>
    <property type="match status" value="1"/>
</dbReference>
<name>A0ABX3IIQ7_9BACT</name>
<sequence>MFITFEGIDGSGKSTQLDLLANYLEQKNKKVIKVREPGGTILGEKIRDLLLNFPMNSRSELLLFLASRAQLVDEIIKPSLKKGYFVLADRFTDSSIAYQGGARNLGIDLVENLNSFATDNILPNIVFFIDIPVNIAITRILKKDRIEKEGKNFLEKVRDTYLKISMKKDNFYVIDGNQDVEGVFLQIKNIVDSYLDH</sequence>
<dbReference type="InterPro" id="IPR027417">
    <property type="entry name" value="P-loop_NTPase"/>
</dbReference>
<evidence type="ECO:0000256" key="8">
    <source>
        <dbReference type="HAMAP-Rule" id="MF_00165"/>
    </source>
</evidence>
<keyword evidence="11" id="KW-1185">Reference proteome</keyword>
<dbReference type="EC" id="2.7.4.9" evidence="8"/>
<dbReference type="Gene3D" id="3.40.50.300">
    <property type="entry name" value="P-loop containing nucleotide triphosphate hydrolases"/>
    <property type="match status" value="1"/>
</dbReference>
<evidence type="ECO:0000256" key="7">
    <source>
        <dbReference type="ARBA" id="ARBA00048743"/>
    </source>
</evidence>
<dbReference type="GO" id="GO:0016301">
    <property type="term" value="F:kinase activity"/>
    <property type="evidence" value="ECO:0007669"/>
    <property type="project" value="UniProtKB-KW"/>
</dbReference>
<evidence type="ECO:0000256" key="5">
    <source>
        <dbReference type="ARBA" id="ARBA00022777"/>
    </source>
</evidence>
<reference evidence="10 11" key="1">
    <citation type="submission" date="2015-06" db="EMBL/GenBank/DDBJ databases">
        <title>Genome sequencing of Thermotogales isolates from hydrothermal vents.</title>
        <authorList>
            <person name="Haverkamp T.H."/>
            <person name="Kublanov I.V."/>
            <person name="Nesbo C.L."/>
        </authorList>
    </citation>
    <scope>NUCLEOTIDE SEQUENCE [LARGE SCALE GENOMIC DNA]</scope>
    <source>
        <strain evidence="11">ik275mar</strain>
    </source>
</reference>
<evidence type="ECO:0000256" key="3">
    <source>
        <dbReference type="ARBA" id="ARBA00022727"/>
    </source>
</evidence>
<evidence type="ECO:0000256" key="4">
    <source>
        <dbReference type="ARBA" id="ARBA00022741"/>
    </source>
</evidence>
<dbReference type="CDD" id="cd01672">
    <property type="entry name" value="TMPK"/>
    <property type="match status" value="1"/>
</dbReference>
<comment type="caution">
    <text evidence="10">The sequence shown here is derived from an EMBL/GenBank/DDBJ whole genome shotgun (WGS) entry which is preliminary data.</text>
</comment>
<keyword evidence="4 8" id="KW-0547">Nucleotide-binding</keyword>
<evidence type="ECO:0000256" key="6">
    <source>
        <dbReference type="ARBA" id="ARBA00022840"/>
    </source>
</evidence>
<dbReference type="Proteomes" id="UP000242616">
    <property type="component" value="Unassembled WGS sequence"/>
</dbReference>
<proteinExistence type="inferred from homology"/>
<dbReference type="SUPFAM" id="SSF52540">
    <property type="entry name" value="P-loop containing nucleoside triphosphate hydrolases"/>
    <property type="match status" value="1"/>
</dbReference>
<accession>A0ABX3IIQ7</accession>
<comment type="similarity">
    <text evidence="1 8">Belongs to the thymidylate kinase family.</text>
</comment>
<gene>
    <name evidence="8" type="primary">tmk</name>
    <name evidence="10" type="ORF">XJ44_05395</name>
</gene>
<evidence type="ECO:0000256" key="1">
    <source>
        <dbReference type="ARBA" id="ARBA00009776"/>
    </source>
</evidence>
<dbReference type="InterPro" id="IPR039430">
    <property type="entry name" value="Thymidylate_kin-like_dom"/>
</dbReference>
<dbReference type="EMBL" id="LBFC01000018">
    <property type="protein sequence ID" value="ONN27218.1"/>
    <property type="molecule type" value="Genomic_DNA"/>
</dbReference>
<evidence type="ECO:0000256" key="2">
    <source>
        <dbReference type="ARBA" id="ARBA00022679"/>
    </source>
</evidence>
<comment type="catalytic activity">
    <reaction evidence="7 8">
        <text>dTMP + ATP = dTDP + ADP</text>
        <dbReference type="Rhea" id="RHEA:13517"/>
        <dbReference type="ChEBI" id="CHEBI:30616"/>
        <dbReference type="ChEBI" id="CHEBI:58369"/>
        <dbReference type="ChEBI" id="CHEBI:63528"/>
        <dbReference type="ChEBI" id="CHEBI:456216"/>
        <dbReference type="EC" id="2.7.4.9"/>
    </reaction>
</comment>
<dbReference type="InterPro" id="IPR018094">
    <property type="entry name" value="Thymidylate_kinase"/>
</dbReference>
<comment type="function">
    <text evidence="8">Phosphorylation of dTMP to form dTDP in both de novo and salvage pathways of dTTP synthesis.</text>
</comment>
<feature type="binding site" evidence="8">
    <location>
        <begin position="7"/>
        <end position="14"/>
    </location>
    <ligand>
        <name>ATP</name>
        <dbReference type="ChEBI" id="CHEBI:30616"/>
    </ligand>
</feature>
<organism evidence="10 11">
    <name type="scientific">Thermosipho affectus</name>
    <dbReference type="NCBI Taxonomy" id="660294"/>
    <lineage>
        <taxon>Bacteria</taxon>
        <taxon>Thermotogati</taxon>
        <taxon>Thermotogota</taxon>
        <taxon>Thermotogae</taxon>
        <taxon>Thermotogales</taxon>
        <taxon>Fervidobacteriaceae</taxon>
        <taxon>Thermosipho</taxon>
    </lineage>
</organism>
<dbReference type="HAMAP" id="MF_00165">
    <property type="entry name" value="Thymidylate_kinase"/>
    <property type="match status" value="1"/>
</dbReference>
<dbReference type="NCBIfam" id="TIGR00041">
    <property type="entry name" value="DTMP_kinase"/>
    <property type="match status" value="1"/>
</dbReference>
<dbReference type="PANTHER" id="PTHR10344:SF4">
    <property type="entry name" value="UMP-CMP KINASE 2, MITOCHONDRIAL"/>
    <property type="match status" value="1"/>
</dbReference>